<dbReference type="AlphaFoldDB" id="A0A2K9NMS4"/>
<gene>
    <name evidence="1" type="ORF">C0V82_26205</name>
</gene>
<keyword evidence="1" id="KW-0614">Plasmid</keyword>
<protein>
    <submittedName>
        <fullName evidence="1">Uncharacterized protein</fullName>
    </submittedName>
</protein>
<evidence type="ECO:0000313" key="1">
    <source>
        <dbReference type="EMBL" id="AUN33906.1"/>
    </source>
</evidence>
<geneLocation type="plasmid" evidence="1 2">
    <name>unnamed3</name>
</geneLocation>
<evidence type="ECO:0000313" key="2">
    <source>
        <dbReference type="Proteomes" id="UP000234752"/>
    </source>
</evidence>
<proteinExistence type="predicted"/>
<organism evidence="1 2">
    <name type="scientific">Niveispirillum cyanobacteriorum</name>
    <dbReference type="NCBI Taxonomy" id="1612173"/>
    <lineage>
        <taxon>Bacteria</taxon>
        <taxon>Pseudomonadati</taxon>
        <taxon>Pseudomonadota</taxon>
        <taxon>Alphaproteobacteria</taxon>
        <taxon>Rhodospirillales</taxon>
        <taxon>Azospirillaceae</taxon>
        <taxon>Niveispirillum</taxon>
    </lineage>
</organism>
<reference evidence="1 2" key="1">
    <citation type="submission" date="2017-12" db="EMBL/GenBank/DDBJ databases">
        <title>Genomes of bacteria within cyanobacterial aggregates.</title>
        <authorList>
            <person name="Cai H."/>
        </authorList>
    </citation>
    <scope>NUCLEOTIDE SEQUENCE [LARGE SCALE GENOMIC DNA]</scope>
    <source>
        <strain evidence="1 2">TH16</strain>
        <plasmid evidence="1 2">unnamed3</plasmid>
    </source>
</reference>
<sequence length="59" mass="6852">MEAAMGEHYSHLSLAERRRIDEMFQAVDQARRHHDGSVIYGLIRNIFNAVARSIFYVVC</sequence>
<dbReference type="Proteomes" id="UP000234752">
    <property type="component" value="Plasmid unnamed3"/>
</dbReference>
<dbReference type="EMBL" id="CP025615">
    <property type="protein sequence ID" value="AUN33906.1"/>
    <property type="molecule type" value="Genomic_DNA"/>
</dbReference>
<dbReference type="KEGG" id="ncb:C0V82_26205"/>
<keyword evidence="2" id="KW-1185">Reference proteome</keyword>
<name>A0A2K9NMS4_9PROT</name>
<accession>A0A2K9NMS4</accession>